<comment type="caution">
    <text evidence="1">The sequence shown here is derived from an EMBL/GenBank/DDBJ whole genome shotgun (WGS) entry which is preliminary data.</text>
</comment>
<name>A0A7Z7NC56_9MYCO</name>
<gene>
    <name evidence="1" type="ORF">MSIMFB_04241</name>
</gene>
<dbReference type="AlphaFoldDB" id="A0A7Z7NC56"/>
<dbReference type="EMBL" id="OCTY01000002">
    <property type="protein sequence ID" value="SOJ56765.1"/>
    <property type="molecule type" value="Genomic_DNA"/>
</dbReference>
<sequence>MSHYISHEELFCEIETTFSAAGFTYVADDCTE</sequence>
<accession>A0A7Z7NC56</accession>
<evidence type="ECO:0000313" key="1">
    <source>
        <dbReference type="EMBL" id="SOJ56765.1"/>
    </source>
</evidence>
<proteinExistence type="predicted"/>
<keyword evidence="2" id="KW-1185">Reference proteome</keyword>
<evidence type="ECO:0000313" key="2">
    <source>
        <dbReference type="Proteomes" id="UP000554965"/>
    </source>
</evidence>
<protein>
    <submittedName>
        <fullName evidence="1">Uncharacterized protein</fullName>
    </submittedName>
</protein>
<reference evidence="1 2" key="1">
    <citation type="submission" date="2017-10" db="EMBL/GenBank/DDBJ databases">
        <authorList>
            <consortium name="Urmite Genomes"/>
        </authorList>
    </citation>
    <scope>NUCLEOTIDE SEQUENCE [LARGE SCALE GENOMIC DNA]</scope>
    <source>
        <strain evidence="1 2">FB-527</strain>
    </source>
</reference>
<organism evidence="1 2">
    <name type="scientific">Mycobacterium simulans</name>
    <dbReference type="NCBI Taxonomy" id="627089"/>
    <lineage>
        <taxon>Bacteria</taxon>
        <taxon>Bacillati</taxon>
        <taxon>Actinomycetota</taxon>
        <taxon>Actinomycetes</taxon>
        <taxon>Mycobacteriales</taxon>
        <taxon>Mycobacteriaceae</taxon>
        <taxon>Mycobacterium</taxon>
    </lineage>
</organism>
<dbReference type="Proteomes" id="UP000554965">
    <property type="component" value="Unassembled WGS sequence"/>
</dbReference>